<evidence type="ECO:0000313" key="2">
    <source>
        <dbReference type="EMBL" id="UVF62364.1"/>
    </source>
</evidence>
<dbReference type="InterPro" id="IPR038726">
    <property type="entry name" value="PDDEXK_AddAB-type"/>
</dbReference>
<dbReference type="InterPro" id="IPR011335">
    <property type="entry name" value="Restrct_endonuc-II-like"/>
</dbReference>
<keyword evidence="2" id="KW-0540">Nuclease</keyword>
<dbReference type="PANTHER" id="PTHR31340:SF3">
    <property type="entry name" value="MITOCHONDRIAL GENOME MAINTENANCE EXONUCLEASE 1"/>
    <property type="match status" value="1"/>
</dbReference>
<protein>
    <submittedName>
        <fullName evidence="2">Exonuclease</fullName>
    </submittedName>
</protein>
<feature type="domain" description="PD-(D/E)XK endonuclease-like" evidence="1">
    <location>
        <begin position="101"/>
        <end position="226"/>
    </location>
</feature>
<accession>A0A976YF49</accession>
<dbReference type="Pfam" id="PF12705">
    <property type="entry name" value="PDDEXK_1"/>
    <property type="match status" value="1"/>
</dbReference>
<name>A0A976YF49_9CAUD</name>
<proteinExistence type="predicted"/>
<dbReference type="InterPro" id="IPR011604">
    <property type="entry name" value="PDDEXK-like_dom_sf"/>
</dbReference>
<keyword evidence="2" id="KW-0269">Exonuclease</keyword>
<dbReference type="EMBL" id="ON649700">
    <property type="protein sequence ID" value="UVF62364.1"/>
    <property type="molecule type" value="Genomic_DNA"/>
</dbReference>
<reference evidence="2 3" key="1">
    <citation type="submission" date="2022-05" db="EMBL/GenBank/DDBJ databases">
        <title>Diverse viruses of marine archaea discovered using metagenomics.</title>
        <authorList>
            <person name="Zhou Y."/>
        </authorList>
    </citation>
    <scope>NUCLEOTIDE SEQUENCE [LARGE SCALE GENOMIC DNA]</scope>
    <source>
        <strain evidence="2">YSH_174770</strain>
    </source>
</reference>
<evidence type="ECO:0000259" key="1">
    <source>
        <dbReference type="Pfam" id="PF12705"/>
    </source>
</evidence>
<evidence type="ECO:0000313" key="3">
    <source>
        <dbReference type="Proteomes" id="UP001157003"/>
    </source>
</evidence>
<dbReference type="SUPFAM" id="SSF52980">
    <property type="entry name" value="Restriction endonuclease-like"/>
    <property type="match status" value="1"/>
</dbReference>
<dbReference type="PANTHER" id="PTHR31340">
    <property type="entry name" value="MITOCHONDRIAL GENOME MAINTENANCE EXONUCLEASE 1"/>
    <property type="match status" value="1"/>
</dbReference>
<keyword evidence="3" id="KW-1185">Reference proteome</keyword>
<dbReference type="GO" id="GO:0004527">
    <property type="term" value="F:exonuclease activity"/>
    <property type="evidence" value="ECO:0007669"/>
    <property type="project" value="UniProtKB-KW"/>
</dbReference>
<dbReference type="Proteomes" id="UP001157003">
    <property type="component" value="Segment"/>
</dbReference>
<keyword evidence="2" id="KW-0378">Hydrolase</keyword>
<organism evidence="2 3">
    <name type="scientific">Nitrososphaeria virus YSH_174770</name>
    <dbReference type="NCBI Taxonomy" id="3071322"/>
    <lineage>
        <taxon>Viruses</taxon>
        <taxon>Duplodnaviria</taxon>
        <taxon>Heunggongvirae</taxon>
        <taxon>Uroviricota</taxon>
        <taxon>Caudoviricetes</taxon>
        <taxon>Juravirales</taxon>
        <taxon>Yangangviridae</taxon>
        <taxon>Senitvirus</taxon>
        <taxon>Senitvirus yangshanense</taxon>
    </lineage>
</organism>
<sequence length="247" mass="29122">MKECKTCNEIRGDEFYIDDRFEQCLRCYYPQAKLFTHVPISCNMPTLSRKNENGSRVYYDQNDNRYESVTHVVGHEDDLTRWRESVGYDVADYISRRATTLGSKLHEMVERHLLNKTQTERHLFANAHFNNIRPLVDKIDNIHGVELRLCSKNLGLAGTADCIADYNGKLSIIDFKTSSKKKKEEWIQKYFWQATAYSLMFEELTNKKAKQIVILMTAEDGTLEEFIRDRDDYVQELYEVIERFNSR</sequence>
<dbReference type="Gene3D" id="3.90.320.10">
    <property type="match status" value="1"/>
</dbReference>